<dbReference type="InterPro" id="IPR035986">
    <property type="entry name" value="PKD_dom_sf"/>
</dbReference>
<dbReference type="SUPFAM" id="SSF49299">
    <property type="entry name" value="PKD domain"/>
    <property type="match status" value="2"/>
</dbReference>
<dbReference type="OrthoDB" id="5381604at2"/>
<keyword evidence="3" id="KW-1185">Reference proteome</keyword>
<reference evidence="3" key="1">
    <citation type="submission" date="2017-02" db="EMBL/GenBank/DDBJ databases">
        <authorList>
            <person name="Varghese N."/>
            <person name="Submissions S."/>
        </authorList>
    </citation>
    <scope>NUCLEOTIDE SEQUENCE [LARGE SCALE GENOMIC DNA]</scope>
    <source>
        <strain evidence="3">DSM 23405</strain>
    </source>
</reference>
<dbReference type="CDD" id="cd00146">
    <property type="entry name" value="PKD"/>
    <property type="match status" value="1"/>
</dbReference>
<sequence>MKKHYKIIFVFLLTLPFIGCESDDDSLVDLSSIATPANLGASFEITQDNSGLVTITPKGESTNLYTVDFGDGSEVSSEIRPGETVDHIYAEGDYEVEVIGTNLNGVSATGTQPLTVSFRQPENLEVTITKAEDDNYAITVSATADFAAMFEVYFGDVAEEEATPFMIGESVTHTYDAIGDYDVRVVALSGGAATTEATQTVSITDPLFLPIGFESPTKNYTFFNFGGGEGAGAPVIDNPDASGINTSNRVASYTKPAGSEVWAGTNIALDETIDFSSEKYISVDVWSPAAGTPVILKIENLDDADIFVESTVETTVANEWETLIFDMTTIDPAIDYGRLVLFFNYGTPGNDETYYFDNIQTTNLEPLKFPVTFDNDAVDYTPALFSGASFEVVTNPDQSGANNSDSMVGAITNIGNAYEGASFNLEEPVDFSGDNKTITMKFWSDVALPILLKFEGGVTGERQTEVSANHTGSGWEEVTFNFSTDAIKSYIDGSQGVGEAFVPTGQYATMTIFVDGPGNTAGTFYLDDIGFQMGETTFISLFSEFGDDVNVDTWLTEWSNSDYEEVEFDGRLTKHYFNLGFAGIETLAEPIDASEMTHFHTEIYTGNATEFKIKLVDLGPDGVYAGDDLSEHEIVIDNLAQNEWVSLDIPLSDFTGLQDTSNIGQLIYSGVPTAEADVYLNNIYFHN</sequence>
<gene>
    <name evidence="2" type="ORF">SAMN05660776_1586</name>
</gene>
<accession>A0A1T5BXV4</accession>
<dbReference type="Gene3D" id="2.60.120.430">
    <property type="entry name" value="Galactose-binding lectin"/>
    <property type="match status" value="2"/>
</dbReference>
<dbReference type="Gene3D" id="2.60.40.10">
    <property type="entry name" value="Immunoglobulins"/>
    <property type="match status" value="2"/>
</dbReference>
<protein>
    <recommendedName>
        <fullName evidence="1">PKD/Chitinase domain-containing protein</fullName>
    </recommendedName>
</protein>
<dbReference type="InterPro" id="IPR013783">
    <property type="entry name" value="Ig-like_fold"/>
</dbReference>
<dbReference type="STRING" id="241145.SAMN05660776_1586"/>
<feature type="domain" description="PKD/Chitinase" evidence="1">
    <location>
        <begin position="123"/>
        <end position="206"/>
    </location>
</feature>
<dbReference type="SMART" id="SM00089">
    <property type="entry name" value="PKD"/>
    <property type="match status" value="2"/>
</dbReference>
<evidence type="ECO:0000313" key="2">
    <source>
        <dbReference type="EMBL" id="SKB51974.1"/>
    </source>
</evidence>
<evidence type="ECO:0000313" key="3">
    <source>
        <dbReference type="Proteomes" id="UP000190230"/>
    </source>
</evidence>
<dbReference type="AlphaFoldDB" id="A0A1T5BXV4"/>
<name>A0A1T5BXV4_9FLAO</name>
<dbReference type="RefSeq" id="WP_079720309.1">
    <property type="nucleotide sequence ID" value="NZ_FUYY01000002.1"/>
</dbReference>
<dbReference type="InterPro" id="IPR022409">
    <property type="entry name" value="PKD/Chitinase_dom"/>
</dbReference>
<dbReference type="EMBL" id="FUYY01000002">
    <property type="protein sequence ID" value="SKB51974.1"/>
    <property type="molecule type" value="Genomic_DNA"/>
</dbReference>
<dbReference type="Gene3D" id="2.60.120.260">
    <property type="entry name" value="Galactose-binding domain-like"/>
    <property type="match status" value="1"/>
</dbReference>
<proteinExistence type="predicted"/>
<feature type="domain" description="PKD/Chitinase" evidence="1">
    <location>
        <begin position="40"/>
        <end position="119"/>
    </location>
</feature>
<evidence type="ECO:0000259" key="1">
    <source>
        <dbReference type="SMART" id="SM00089"/>
    </source>
</evidence>
<dbReference type="Proteomes" id="UP000190230">
    <property type="component" value="Unassembled WGS sequence"/>
</dbReference>
<organism evidence="2 3">
    <name type="scientific">Salegentibacter holothuriorum</name>
    <dbReference type="NCBI Taxonomy" id="241145"/>
    <lineage>
        <taxon>Bacteria</taxon>
        <taxon>Pseudomonadati</taxon>
        <taxon>Bacteroidota</taxon>
        <taxon>Flavobacteriia</taxon>
        <taxon>Flavobacteriales</taxon>
        <taxon>Flavobacteriaceae</taxon>
        <taxon>Salegentibacter</taxon>
    </lineage>
</organism>